<feature type="transmembrane region" description="Helical" evidence="6">
    <location>
        <begin position="366"/>
        <end position="388"/>
    </location>
</feature>
<evidence type="ECO:0000256" key="1">
    <source>
        <dbReference type="ARBA" id="ARBA00004651"/>
    </source>
</evidence>
<feature type="domain" description="Major facilitator superfamily (MFS) profile" evidence="7">
    <location>
        <begin position="22"/>
        <end position="425"/>
    </location>
</feature>
<feature type="transmembrane region" description="Helical" evidence="6">
    <location>
        <begin position="147"/>
        <end position="168"/>
    </location>
</feature>
<reference evidence="8 9" key="1">
    <citation type="submission" date="2017-06" db="EMBL/GenBank/DDBJ databases">
        <title>Complete genome sequence of Paenibacillus donghaensis KCTC 13049T isolated from East Sea sediment, South Korea.</title>
        <authorList>
            <person name="Jung B.K."/>
            <person name="Hong S.-J."/>
            <person name="Shin J.-H."/>
        </authorList>
    </citation>
    <scope>NUCLEOTIDE SEQUENCE [LARGE SCALE GENOMIC DNA]</scope>
    <source>
        <strain evidence="8 9">KCTC 13049</strain>
    </source>
</reference>
<keyword evidence="3 6" id="KW-0812">Transmembrane</keyword>
<evidence type="ECO:0000256" key="5">
    <source>
        <dbReference type="ARBA" id="ARBA00023136"/>
    </source>
</evidence>
<sequence length="440" mass="47143">MDAAQGQAAAQSWADRKRFTRIIPMLAVMYLLALICRNNIGYAFDGMSQSFNLSATISGLVGGIFFIGYLLLQIPGGHLAQKVSAKKIITISMVAWGLVCISMGFIQSGGQLLTMRFLLGLSQSMLYPTALILIGKWFPQRERARAIGYWSIGATVSNFIVGPLSGFLVDTFSWKMLFVFQGIPVLIGVFFWIVLIAETPAQAKFLSEKEKAYLEAEFASDAASADQSGSKGGMGLVLKNKFVWLLTAVFLLNNMFNYGLSIWWPTIASSVTGSSYTLVGILSTIAPLLGLLVMFIVSGHSDRTGERKWHAASILIICGIALAVSALTGGAPFVSIAFILIAQGIWGGFSPVFWTIPSIVISSAAIGAATGLINGVGNLGGFVGPYLFGYLIDLTGSTQMGLFFIVGVQLMAGLLLATLRSPKLKTAQQEIQLKNGLKSK</sequence>
<dbReference type="PANTHER" id="PTHR43791">
    <property type="entry name" value="PERMEASE-RELATED"/>
    <property type="match status" value="1"/>
</dbReference>
<feature type="transmembrane region" description="Helical" evidence="6">
    <location>
        <begin position="276"/>
        <end position="297"/>
    </location>
</feature>
<gene>
    <name evidence="8" type="ORF">B9T62_08240</name>
</gene>
<dbReference type="GO" id="GO:0022857">
    <property type="term" value="F:transmembrane transporter activity"/>
    <property type="evidence" value="ECO:0007669"/>
    <property type="project" value="InterPro"/>
</dbReference>
<feature type="transmembrane region" description="Helical" evidence="6">
    <location>
        <begin position="113"/>
        <end position="135"/>
    </location>
</feature>
<dbReference type="InterPro" id="IPR011701">
    <property type="entry name" value="MFS"/>
</dbReference>
<proteinExistence type="predicted"/>
<evidence type="ECO:0000259" key="7">
    <source>
        <dbReference type="PROSITE" id="PS50850"/>
    </source>
</evidence>
<dbReference type="KEGG" id="pdh:B9T62_08240"/>
<dbReference type="Pfam" id="PF07690">
    <property type="entry name" value="MFS_1"/>
    <property type="match status" value="1"/>
</dbReference>
<comment type="subcellular location">
    <subcellularLocation>
        <location evidence="1">Cell membrane</location>
        <topology evidence="1">Multi-pass membrane protein</topology>
    </subcellularLocation>
</comment>
<dbReference type="SUPFAM" id="SSF103473">
    <property type="entry name" value="MFS general substrate transporter"/>
    <property type="match status" value="1"/>
</dbReference>
<feature type="transmembrane region" description="Helical" evidence="6">
    <location>
        <begin position="309"/>
        <end position="327"/>
    </location>
</feature>
<dbReference type="PANTHER" id="PTHR43791:SF100">
    <property type="entry name" value="SUGAR TRANSPORTER"/>
    <property type="match status" value="1"/>
</dbReference>
<organism evidence="8 9">
    <name type="scientific">Paenibacillus donghaensis</name>
    <dbReference type="NCBI Taxonomy" id="414771"/>
    <lineage>
        <taxon>Bacteria</taxon>
        <taxon>Bacillati</taxon>
        <taxon>Bacillota</taxon>
        <taxon>Bacilli</taxon>
        <taxon>Bacillales</taxon>
        <taxon>Paenibacillaceae</taxon>
        <taxon>Paenibacillus</taxon>
    </lineage>
</organism>
<evidence type="ECO:0000313" key="8">
    <source>
        <dbReference type="EMBL" id="ASA20774.1"/>
    </source>
</evidence>
<keyword evidence="4 6" id="KW-1133">Transmembrane helix</keyword>
<dbReference type="Proteomes" id="UP000249890">
    <property type="component" value="Chromosome"/>
</dbReference>
<dbReference type="PROSITE" id="PS50850">
    <property type="entry name" value="MFS"/>
    <property type="match status" value="1"/>
</dbReference>
<dbReference type="OrthoDB" id="9773404at2"/>
<dbReference type="InterPro" id="IPR020846">
    <property type="entry name" value="MFS_dom"/>
</dbReference>
<protein>
    <recommendedName>
        <fullName evidence="7">Major facilitator superfamily (MFS) profile domain-containing protein</fullName>
    </recommendedName>
</protein>
<keyword evidence="9" id="KW-1185">Reference proteome</keyword>
<dbReference type="AlphaFoldDB" id="A0A2Z2K714"/>
<dbReference type="RefSeq" id="WP_087914792.1">
    <property type="nucleotide sequence ID" value="NZ_CP021780.1"/>
</dbReference>
<dbReference type="EMBL" id="CP021780">
    <property type="protein sequence ID" value="ASA20774.1"/>
    <property type="molecule type" value="Genomic_DNA"/>
</dbReference>
<keyword evidence="2" id="KW-0813">Transport</keyword>
<evidence type="ECO:0000256" key="3">
    <source>
        <dbReference type="ARBA" id="ARBA00022692"/>
    </source>
</evidence>
<accession>A0A2Z2K714</accession>
<dbReference type="InterPro" id="IPR036259">
    <property type="entry name" value="MFS_trans_sf"/>
</dbReference>
<evidence type="ECO:0000256" key="2">
    <source>
        <dbReference type="ARBA" id="ARBA00022448"/>
    </source>
</evidence>
<feature type="transmembrane region" description="Helical" evidence="6">
    <location>
        <begin position="88"/>
        <end position="107"/>
    </location>
</feature>
<evidence type="ECO:0000256" key="4">
    <source>
        <dbReference type="ARBA" id="ARBA00022989"/>
    </source>
</evidence>
<dbReference type="CDD" id="cd17319">
    <property type="entry name" value="MFS_ExuT_GudP_like"/>
    <property type="match status" value="1"/>
</dbReference>
<dbReference type="GO" id="GO:0005886">
    <property type="term" value="C:plasma membrane"/>
    <property type="evidence" value="ECO:0007669"/>
    <property type="project" value="UniProtKB-SubCell"/>
</dbReference>
<keyword evidence="5 6" id="KW-0472">Membrane</keyword>
<feature type="transmembrane region" description="Helical" evidence="6">
    <location>
        <begin position="174"/>
        <end position="197"/>
    </location>
</feature>
<feature type="transmembrane region" description="Helical" evidence="6">
    <location>
        <begin position="50"/>
        <end position="72"/>
    </location>
</feature>
<evidence type="ECO:0000313" key="9">
    <source>
        <dbReference type="Proteomes" id="UP000249890"/>
    </source>
</evidence>
<feature type="transmembrane region" description="Helical" evidence="6">
    <location>
        <begin position="333"/>
        <end position="354"/>
    </location>
</feature>
<feature type="transmembrane region" description="Helical" evidence="6">
    <location>
        <begin position="22"/>
        <end position="44"/>
    </location>
</feature>
<name>A0A2Z2K714_9BACL</name>
<evidence type="ECO:0000256" key="6">
    <source>
        <dbReference type="SAM" id="Phobius"/>
    </source>
</evidence>
<dbReference type="Gene3D" id="1.20.1250.20">
    <property type="entry name" value="MFS general substrate transporter like domains"/>
    <property type="match status" value="2"/>
</dbReference>
<feature type="transmembrane region" description="Helical" evidence="6">
    <location>
        <begin position="400"/>
        <end position="419"/>
    </location>
</feature>
<feature type="transmembrane region" description="Helical" evidence="6">
    <location>
        <begin position="242"/>
        <end position="264"/>
    </location>
</feature>